<name>A0A0F9C5L5_9ZZZZ</name>
<evidence type="ECO:0000256" key="1">
    <source>
        <dbReference type="SAM" id="MobiDB-lite"/>
    </source>
</evidence>
<protein>
    <recommendedName>
        <fullName evidence="3">HTH luxR-type domain-containing protein</fullName>
    </recommendedName>
</protein>
<dbReference type="AlphaFoldDB" id="A0A0F9C5L5"/>
<dbReference type="InterPro" id="IPR036388">
    <property type="entry name" value="WH-like_DNA-bd_sf"/>
</dbReference>
<sequence length="94" mass="10681">GTGQKPCATETTCPSFHQSQSTRRDHWSPADAEPRLARAQGTSRTPVYTHPSAYGAIVRTHMGRLFEKLDVQDRVELILYLMRKSKVTYRPAKH</sequence>
<feature type="compositionally biased region" description="Basic and acidic residues" evidence="1">
    <location>
        <begin position="22"/>
        <end position="36"/>
    </location>
</feature>
<evidence type="ECO:0000313" key="2">
    <source>
        <dbReference type="EMBL" id="KKK97769.1"/>
    </source>
</evidence>
<comment type="caution">
    <text evidence="2">The sequence shown here is derived from an EMBL/GenBank/DDBJ whole genome shotgun (WGS) entry which is preliminary data.</text>
</comment>
<accession>A0A0F9C5L5</accession>
<evidence type="ECO:0008006" key="3">
    <source>
        <dbReference type="Google" id="ProtNLM"/>
    </source>
</evidence>
<organism evidence="2">
    <name type="scientific">marine sediment metagenome</name>
    <dbReference type="NCBI Taxonomy" id="412755"/>
    <lineage>
        <taxon>unclassified sequences</taxon>
        <taxon>metagenomes</taxon>
        <taxon>ecological metagenomes</taxon>
    </lineage>
</organism>
<proteinExistence type="predicted"/>
<dbReference type="EMBL" id="LAZR01045903">
    <property type="protein sequence ID" value="KKK97769.1"/>
    <property type="molecule type" value="Genomic_DNA"/>
</dbReference>
<feature type="region of interest" description="Disordered" evidence="1">
    <location>
        <begin position="1"/>
        <end position="49"/>
    </location>
</feature>
<gene>
    <name evidence="2" type="ORF">LCGC14_2649460</name>
</gene>
<feature type="compositionally biased region" description="Polar residues" evidence="1">
    <location>
        <begin position="9"/>
        <end position="21"/>
    </location>
</feature>
<feature type="non-terminal residue" evidence="2">
    <location>
        <position position="1"/>
    </location>
</feature>
<dbReference type="Gene3D" id="1.10.10.10">
    <property type="entry name" value="Winged helix-like DNA-binding domain superfamily/Winged helix DNA-binding domain"/>
    <property type="match status" value="1"/>
</dbReference>
<reference evidence="2" key="1">
    <citation type="journal article" date="2015" name="Nature">
        <title>Complex archaea that bridge the gap between prokaryotes and eukaryotes.</title>
        <authorList>
            <person name="Spang A."/>
            <person name="Saw J.H."/>
            <person name="Jorgensen S.L."/>
            <person name="Zaremba-Niedzwiedzka K."/>
            <person name="Martijn J."/>
            <person name="Lind A.E."/>
            <person name="van Eijk R."/>
            <person name="Schleper C."/>
            <person name="Guy L."/>
            <person name="Ettema T.J."/>
        </authorList>
    </citation>
    <scope>NUCLEOTIDE SEQUENCE</scope>
</reference>